<keyword evidence="9" id="KW-1185">Reference proteome</keyword>
<dbReference type="Proteomes" id="UP000658997">
    <property type="component" value="Unassembled WGS sequence"/>
</dbReference>
<comment type="function">
    <text evidence="7">Functions as component of the Arp2/3 complex which is involved in regulation of actin polymerization and together with an activating nucleation-promoting factor (NPF) mediates the formation of branched actin networks. Arp2/3 complex plays a critical role in the control of cell morphogenesis via the modulation of cell polarity development.</text>
</comment>
<dbReference type="EMBL" id="ULHB01000007">
    <property type="protein sequence ID" value="SYW75438.1"/>
    <property type="molecule type" value="Genomic_DNA"/>
</dbReference>
<evidence type="ECO:0000256" key="6">
    <source>
        <dbReference type="ARBA" id="ARBA00060329"/>
    </source>
</evidence>
<evidence type="ECO:0000256" key="7">
    <source>
        <dbReference type="RuleBase" id="RU004301"/>
    </source>
</evidence>
<dbReference type="GO" id="GO:0044396">
    <property type="term" value="P:actin cortical patch organization"/>
    <property type="evidence" value="ECO:0007669"/>
    <property type="project" value="UniProtKB-ARBA"/>
</dbReference>
<sequence length="175" mass="19159">MDNFRKIDIDQYDEDVISNEELVEPYPKSPEQALSDAKAKSTEVRTLIGRGDIAGALALILTDYPYGPNVVEAKSVSPAHPFDLSFWLNTLTQTITLQSLLEIVNSTKSSDIPAAVKATSLDQRDALMKYLYKGLELGGEGEGINCAVLLGWHERLTEVAGTGCIVRAMSDRRTV</sequence>
<comment type="similarity">
    <text evidence="2 7">Belongs to the ARPC5 family.</text>
</comment>
<keyword evidence="4 7" id="KW-0206">Cytoskeleton</keyword>
<keyword evidence="3" id="KW-0963">Cytoplasm</keyword>
<evidence type="ECO:0000256" key="2">
    <source>
        <dbReference type="ARBA" id="ARBA00006084"/>
    </source>
</evidence>
<evidence type="ECO:0000313" key="8">
    <source>
        <dbReference type="EMBL" id="SYW75438.1"/>
    </source>
</evidence>
<evidence type="ECO:0000256" key="5">
    <source>
        <dbReference type="ARBA" id="ARBA00040214"/>
    </source>
</evidence>
<accession>A0A8H8QHH6</accession>
<comment type="caution">
    <text evidence="8">The sequence shown here is derived from an EMBL/GenBank/DDBJ whole genome shotgun (WGS) entry which is preliminary data.</text>
</comment>
<dbReference type="FunFam" id="1.25.40.190:FF:000003">
    <property type="entry name" value="Actin-related protein 2/3 complex subunit 5"/>
    <property type="match status" value="1"/>
</dbReference>
<dbReference type="SUPFAM" id="SSF69103">
    <property type="entry name" value="Arp2/3 complex 16 kDa subunit ARPC5"/>
    <property type="match status" value="1"/>
</dbReference>
<protein>
    <recommendedName>
        <fullName evidence="5 7">Actin-related protein 2/3 complex subunit 5</fullName>
    </recommendedName>
</protein>
<dbReference type="Pfam" id="PF04699">
    <property type="entry name" value="P16-Arc"/>
    <property type="match status" value="2"/>
</dbReference>
<dbReference type="GO" id="GO:0030833">
    <property type="term" value="P:regulation of actin filament polymerization"/>
    <property type="evidence" value="ECO:0007669"/>
    <property type="project" value="InterPro"/>
</dbReference>
<dbReference type="AlphaFoldDB" id="A0A8H8QHH6"/>
<dbReference type="GO" id="GO:0005885">
    <property type="term" value="C:Arp2/3 protein complex"/>
    <property type="evidence" value="ECO:0007669"/>
    <property type="project" value="InterPro"/>
</dbReference>
<gene>
    <name evidence="8" type="ORF">UBRO2_00672</name>
</gene>
<name>A0A8H8QHH6_9BASI</name>
<dbReference type="PIRSF" id="PIRSF039096">
    <property type="entry name" value="p16-ARC"/>
    <property type="match status" value="1"/>
</dbReference>
<comment type="function">
    <text evidence="6">Functions as a component of the Arp2/3 complex which is involved in regulation of actin polymerization and together with an activating nucleation-promoting factor (NPF) mediates the formation of branched actin networks.</text>
</comment>
<dbReference type="InterPro" id="IPR006789">
    <property type="entry name" value="ARPC5"/>
</dbReference>
<organism evidence="8 9">
    <name type="scientific">Ustilago bromivora</name>
    <dbReference type="NCBI Taxonomy" id="307758"/>
    <lineage>
        <taxon>Eukaryota</taxon>
        <taxon>Fungi</taxon>
        <taxon>Dikarya</taxon>
        <taxon>Basidiomycota</taxon>
        <taxon>Ustilaginomycotina</taxon>
        <taxon>Ustilaginomycetes</taxon>
        <taxon>Ustilaginales</taxon>
        <taxon>Ustilaginaceae</taxon>
        <taxon>Ustilago</taxon>
    </lineage>
</organism>
<reference evidence="8" key="1">
    <citation type="submission" date="2018-08" db="EMBL/GenBank/DDBJ databases">
        <authorList>
            <person name="Guldener U."/>
        </authorList>
    </citation>
    <scope>NUCLEOTIDE SEQUENCE</scope>
    <source>
        <strain evidence="8">UB2</strain>
    </source>
</reference>
<evidence type="ECO:0000256" key="1">
    <source>
        <dbReference type="ARBA" id="ARBA00004245"/>
    </source>
</evidence>
<dbReference type="PANTHER" id="PTHR12644">
    <property type="entry name" value="ARP2/3 COMPLEX 16 KD SUBUNIT P16-ARC"/>
    <property type="match status" value="1"/>
</dbReference>
<evidence type="ECO:0000313" key="9">
    <source>
        <dbReference type="Proteomes" id="UP000658997"/>
    </source>
</evidence>
<dbReference type="GO" id="GO:0034314">
    <property type="term" value="P:Arp2/3 complex-mediated actin nucleation"/>
    <property type="evidence" value="ECO:0007669"/>
    <property type="project" value="InterPro"/>
</dbReference>
<dbReference type="InterPro" id="IPR036743">
    <property type="entry name" value="ARPC5_sf"/>
</dbReference>
<evidence type="ECO:0000256" key="4">
    <source>
        <dbReference type="ARBA" id="ARBA00023212"/>
    </source>
</evidence>
<comment type="subcellular location">
    <subcellularLocation>
        <location evidence="1">Cytoplasm</location>
        <location evidence="1">Cytoskeleton</location>
    </subcellularLocation>
</comment>
<dbReference type="Gene3D" id="1.25.40.190">
    <property type="entry name" value="Actin-related protein 2/3 complex subunit 5"/>
    <property type="match status" value="1"/>
</dbReference>
<evidence type="ECO:0000256" key="3">
    <source>
        <dbReference type="ARBA" id="ARBA00022490"/>
    </source>
</evidence>
<proteinExistence type="inferred from homology"/>